<gene>
    <name evidence="2" type="ORF">G6F50_014192</name>
</gene>
<reference evidence="2 3" key="1">
    <citation type="journal article" date="2020" name="Microb. Genom.">
        <title>Genetic diversity of clinical and environmental Mucorales isolates obtained from an investigation of mucormycosis cases among solid organ transplant recipients.</title>
        <authorList>
            <person name="Nguyen M.H."/>
            <person name="Kaul D."/>
            <person name="Muto C."/>
            <person name="Cheng S.J."/>
            <person name="Richter R.A."/>
            <person name="Bruno V.M."/>
            <person name="Liu G."/>
            <person name="Beyhan S."/>
            <person name="Sundermann A.J."/>
            <person name="Mounaud S."/>
            <person name="Pasculle A.W."/>
            <person name="Nierman W.C."/>
            <person name="Driscoll E."/>
            <person name="Cumbie R."/>
            <person name="Clancy C.J."/>
            <person name="Dupont C.L."/>
        </authorList>
    </citation>
    <scope>NUCLEOTIDE SEQUENCE [LARGE SCALE GENOMIC DNA]</scope>
    <source>
        <strain evidence="2 3">GL24</strain>
    </source>
</reference>
<evidence type="ECO:0000313" key="2">
    <source>
        <dbReference type="EMBL" id="KAG1541754.1"/>
    </source>
</evidence>
<dbReference type="AlphaFoldDB" id="A0A9P6Y8E6"/>
<keyword evidence="3" id="KW-1185">Reference proteome</keyword>
<feature type="region of interest" description="Disordered" evidence="1">
    <location>
        <begin position="45"/>
        <end position="126"/>
    </location>
</feature>
<evidence type="ECO:0000256" key="1">
    <source>
        <dbReference type="SAM" id="MobiDB-lite"/>
    </source>
</evidence>
<accession>A0A9P6Y8E6</accession>
<comment type="caution">
    <text evidence="2">The sequence shown here is derived from an EMBL/GenBank/DDBJ whole genome shotgun (WGS) entry which is preliminary data.</text>
</comment>
<dbReference type="EMBL" id="JAANIU010006473">
    <property type="protein sequence ID" value="KAG1541754.1"/>
    <property type="molecule type" value="Genomic_DNA"/>
</dbReference>
<feature type="compositionally biased region" description="Basic and acidic residues" evidence="1">
    <location>
        <begin position="110"/>
        <end position="121"/>
    </location>
</feature>
<protein>
    <submittedName>
        <fullName evidence="2">Uncharacterized protein</fullName>
    </submittedName>
</protein>
<dbReference type="Proteomes" id="UP000740926">
    <property type="component" value="Unassembled WGS sequence"/>
</dbReference>
<evidence type="ECO:0000313" key="3">
    <source>
        <dbReference type="Proteomes" id="UP000740926"/>
    </source>
</evidence>
<name>A0A9P6Y8E6_9FUNG</name>
<sequence length="241" mass="24857">MWCAGRTGGWGVAGWACARARGAGCAGARSRARCPRRCCGGNHRAGIHHPAAGQRHPPRRSAGAQARRRPAAGPPRLERAAVAGTGQHERRLHHDGRGEGRDGGGQGGQHADRRAFADPGRRGAATAGTQCGAAAARAAVLPGTECWRRASGEVATVYPSAFSVGALPCCCVRSSCWPPCCRSLPSLPASPVTVPAATAQSPPNRAGSHWRGWWARNACTCSVTWTAARPRASLPAGSAAT</sequence>
<proteinExistence type="predicted"/>
<organism evidence="2 3">
    <name type="scientific">Rhizopus delemar</name>
    <dbReference type="NCBI Taxonomy" id="936053"/>
    <lineage>
        <taxon>Eukaryota</taxon>
        <taxon>Fungi</taxon>
        <taxon>Fungi incertae sedis</taxon>
        <taxon>Mucoromycota</taxon>
        <taxon>Mucoromycotina</taxon>
        <taxon>Mucoromycetes</taxon>
        <taxon>Mucorales</taxon>
        <taxon>Mucorineae</taxon>
        <taxon>Rhizopodaceae</taxon>
        <taxon>Rhizopus</taxon>
    </lineage>
</organism>